<dbReference type="InterPro" id="IPR013824">
    <property type="entry name" value="Topo_IA_cen_sub1"/>
</dbReference>
<dbReference type="InterPro" id="IPR023406">
    <property type="entry name" value="Topo_IA_AS"/>
</dbReference>
<sequence>MVKNLVIVESPAKAKTIEGYLGKDYIVKSSFGHVRDLPKDNNAIDIKNGFKPTYIVSADKKDVVAELKKLAKEAEMVWLASDDDREGEAISWHLSEALNLNDKKTRRIVFREITKNAILNAIESPRGIDIDRVNAQQARRVLDRLVGFELSPVLWKKIKTGLSAGRVQSVAVRLVVEREREIDRFKADSAFKVTALFTVDGKKLEAELPTRFKTQAEAEAFLEKCKGATYTIDNLEKKPLKRSPAAPFTTSTLQQEASRKLGFSVAQTMTVAQKLYEAGKISYMRTDSVNLSQDAIAGATARITAAFGEEYVKVRQYKTKSQSAQEAHEAIRPTDFFAKEVSSDRNEQRLYELIRKRAIASQMADAEIEKTTATIGISTVKEKFVATGEVVTFEGFLKVYIESKDDSEVPEEDEHDMLPPLTVGQQLAVQRVLATQRFSRPAPRYTEASLVKKLEEMGIGRPSTYAPTISTIQKRGYVEKDNREGKERAFQVLTLVNDTISTASKKELVGVEKAKLFPTDTAMVVNDFLVEYFPSVIDYSFTAKVEEEFDQIAAGTKAWDKMIEHFYTGFHETITSSQNVERSTISGARELGVHPDTGKKITARLGRFGPFVQMGEENEDTKEKPVYASLRKGQFLENITLTDALDLFKLPRIVGTFEDKDMTAAIGRFGPFIRHDNKFYSLPKTLDPYTVNCEEAVNLIQAKRKADAEKCIKSFTENPEVQVLNGRFGPYIVVGKKNVKIPKDKIPADLTLEECLTLAEQTPDKPARGGFKKKVETTADTPAKTTKKKAPAKKPVAKKASTKKMAATDKKK</sequence>
<dbReference type="PANTHER" id="PTHR42785:SF1">
    <property type="entry name" value="DNA TOPOISOMERASE"/>
    <property type="match status" value="1"/>
</dbReference>
<dbReference type="Pfam" id="PF13368">
    <property type="entry name" value="Toprim_C_rpt"/>
    <property type="match status" value="3"/>
</dbReference>
<dbReference type="EMBL" id="QASA01000001">
    <property type="protein sequence ID" value="RDC62625.1"/>
    <property type="molecule type" value="Genomic_DNA"/>
</dbReference>
<evidence type="ECO:0000256" key="7">
    <source>
        <dbReference type="ARBA" id="ARBA00023235"/>
    </source>
</evidence>
<dbReference type="OrthoDB" id="9804262at2"/>
<evidence type="ECO:0000313" key="12">
    <source>
        <dbReference type="EMBL" id="RDC62625.1"/>
    </source>
</evidence>
<dbReference type="HAMAP" id="MF_00952">
    <property type="entry name" value="Topoisom_1_prok"/>
    <property type="match status" value="1"/>
</dbReference>
<feature type="region of interest" description="Interaction with DNA" evidence="8">
    <location>
        <begin position="163"/>
        <end position="168"/>
    </location>
</feature>
<keyword evidence="6 8" id="KW-0238">DNA-binding</keyword>
<dbReference type="GO" id="GO:0003677">
    <property type="term" value="F:DNA binding"/>
    <property type="evidence" value="ECO:0007669"/>
    <property type="project" value="UniProtKB-KW"/>
</dbReference>
<dbReference type="Gene3D" id="2.70.20.10">
    <property type="entry name" value="Topoisomerase I, domain 3"/>
    <property type="match status" value="1"/>
</dbReference>
<comment type="caution">
    <text evidence="12">The sequence shown here is derived from an EMBL/GenBank/DDBJ whole genome shotgun (WGS) entry which is preliminary data.</text>
</comment>
<feature type="domain" description="Toprim" evidence="10">
    <location>
        <begin position="3"/>
        <end position="113"/>
    </location>
</feature>
<evidence type="ECO:0000256" key="2">
    <source>
        <dbReference type="ARBA" id="ARBA00009446"/>
    </source>
</evidence>
<evidence type="ECO:0000256" key="8">
    <source>
        <dbReference type="HAMAP-Rule" id="MF_00952"/>
    </source>
</evidence>
<dbReference type="CDD" id="cd00186">
    <property type="entry name" value="TOP1Ac"/>
    <property type="match status" value="1"/>
</dbReference>
<dbReference type="InterPro" id="IPR005733">
    <property type="entry name" value="TopoI_bac-type"/>
</dbReference>
<evidence type="ECO:0000256" key="4">
    <source>
        <dbReference type="ARBA" id="ARBA00022842"/>
    </source>
</evidence>
<dbReference type="Proteomes" id="UP000253919">
    <property type="component" value="Unassembled WGS sequence"/>
</dbReference>
<feature type="site" description="Interaction with DNA" evidence="8">
    <location>
        <position position="140"/>
    </location>
</feature>
<feature type="domain" description="Topo IA-type catalytic" evidence="11">
    <location>
        <begin position="129"/>
        <end position="575"/>
    </location>
</feature>
<organism evidence="12 13">
    <name type="scientific">Adhaeribacter pallidiroseus</name>
    <dbReference type="NCBI Taxonomy" id="2072847"/>
    <lineage>
        <taxon>Bacteria</taxon>
        <taxon>Pseudomonadati</taxon>
        <taxon>Bacteroidota</taxon>
        <taxon>Cytophagia</taxon>
        <taxon>Cytophagales</taxon>
        <taxon>Hymenobacteraceae</taxon>
        <taxon>Adhaeribacter</taxon>
    </lineage>
</organism>
<comment type="catalytic activity">
    <reaction evidence="1 8">
        <text>ATP-independent breakage of single-stranded DNA, followed by passage and rejoining.</text>
        <dbReference type="EC" id="5.6.2.1"/>
    </reaction>
</comment>
<feature type="site" description="Interaction with DNA" evidence="8">
    <location>
        <position position="143"/>
    </location>
</feature>
<dbReference type="Gene3D" id="1.10.290.10">
    <property type="entry name" value="Topoisomerase I, domain 4"/>
    <property type="match status" value="1"/>
</dbReference>
<comment type="function">
    <text evidence="8">Releases the supercoiling and torsional tension of DNA, which is introduced during the DNA replication and transcription, by transiently cleaving and rejoining one strand of the DNA duplex. Introduces a single-strand break via transesterification at a target site in duplex DNA. The scissile phosphodiester is attacked by the catalytic tyrosine of the enzyme, resulting in the formation of a DNA-(5'-phosphotyrosyl)-enzyme intermediate and the expulsion of a 3'-OH DNA strand. The free DNA strand then undergoes passage around the unbroken strand, thus removing DNA supercoils. Finally, in the religation step, the DNA 3'-OH attacks the covalent intermediate to expel the active-site tyrosine and restore the DNA phosphodiester backbone.</text>
</comment>
<dbReference type="Gene3D" id="1.10.460.10">
    <property type="entry name" value="Topoisomerase I, domain 2"/>
    <property type="match status" value="1"/>
</dbReference>
<dbReference type="RefSeq" id="WP_115372041.1">
    <property type="nucleotide sequence ID" value="NZ_QASA01000001.1"/>
</dbReference>
<dbReference type="NCBIfam" id="TIGR01051">
    <property type="entry name" value="topA_bact"/>
    <property type="match status" value="1"/>
</dbReference>
<evidence type="ECO:0000313" key="13">
    <source>
        <dbReference type="Proteomes" id="UP000253919"/>
    </source>
</evidence>
<feature type="site" description="Interaction with DNA" evidence="8">
    <location>
        <position position="139"/>
    </location>
</feature>
<dbReference type="Pfam" id="PF01131">
    <property type="entry name" value="Topoisom_bac"/>
    <property type="match status" value="2"/>
</dbReference>
<feature type="site" description="Interaction with DNA" evidence="8">
    <location>
        <position position="285"/>
    </location>
</feature>
<comment type="similarity">
    <text evidence="2 8">Belongs to the type IA topoisomerase family.</text>
</comment>
<keyword evidence="3" id="KW-0479">Metal-binding</keyword>
<dbReference type="InterPro" id="IPR013826">
    <property type="entry name" value="Topo_IA_cen_sub3"/>
</dbReference>
<dbReference type="InterPro" id="IPR000380">
    <property type="entry name" value="Topo_IA"/>
</dbReference>
<comment type="subunit">
    <text evidence="8">Monomer.</text>
</comment>
<dbReference type="GO" id="GO:0046872">
    <property type="term" value="F:metal ion binding"/>
    <property type="evidence" value="ECO:0007669"/>
    <property type="project" value="UniProtKB-KW"/>
</dbReference>
<evidence type="ECO:0000256" key="6">
    <source>
        <dbReference type="ARBA" id="ARBA00023125"/>
    </source>
</evidence>
<proteinExistence type="inferred from homology"/>
<evidence type="ECO:0000259" key="11">
    <source>
        <dbReference type="PROSITE" id="PS52039"/>
    </source>
</evidence>
<dbReference type="PROSITE" id="PS00396">
    <property type="entry name" value="TOPO_IA_1"/>
    <property type="match status" value="1"/>
</dbReference>
<dbReference type="SMART" id="SM00437">
    <property type="entry name" value="TOP1Ac"/>
    <property type="match status" value="1"/>
</dbReference>
<accession>A0A369QGF2</accession>
<dbReference type="InterPro" id="IPR034149">
    <property type="entry name" value="TOPRIM_TopoI"/>
</dbReference>
<keyword evidence="5 8" id="KW-0799">Topoisomerase</keyword>
<evidence type="ECO:0000256" key="9">
    <source>
        <dbReference type="SAM" id="MobiDB-lite"/>
    </source>
</evidence>
<dbReference type="AlphaFoldDB" id="A0A369QGF2"/>
<feature type="region of interest" description="Disordered" evidence="9">
    <location>
        <begin position="763"/>
        <end position="812"/>
    </location>
</feature>
<feature type="site" description="Interaction with DNA" evidence="8">
    <location>
        <position position="33"/>
    </location>
</feature>
<evidence type="ECO:0000256" key="3">
    <source>
        <dbReference type="ARBA" id="ARBA00022723"/>
    </source>
</evidence>
<dbReference type="EC" id="5.6.2.1" evidence="8"/>
<dbReference type="InterPro" id="IPR003601">
    <property type="entry name" value="Topo_IA_2"/>
</dbReference>
<feature type="site" description="Interaction with DNA" evidence="8">
    <location>
        <position position="155"/>
    </location>
</feature>
<dbReference type="InterPro" id="IPR028612">
    <property type="entry name" value="Topoisom_1_IA"/>
</dbReference>
<keyword evidence="7 8" id="KW-0413">Isomerase</keyword>
<dbReference type="PRINTS" id="PR00417">
    <property type="entry name" value="PRTPISMRASEI"/>
</dbReference>
<dbReference type="InterPro" id="IPR023405">
    <property type="entry name" value="Topo_IA_core_domain"/>
</dbReference>
<dbReference type="PROSITE" id="PS52039">
    <property type="entry name" value="TOPO_IA_2"/>
    <property type="match status" value="1"/>
</dbReference>
<dbReference type="CDD" id="cd03363">
    <property type="entry name" value="TOPRIM_TopoIA_TopoI"/>
    <property type="match status" value="1"/>
</dbReference>
<comment type="caution">
    <text evidence="8">Lacks conserved residue(s) required for the propagation of feature annotation.</text>
</comment>
<protein>
    <recommendedName>
        <fullName evidence="8">DNA topoisomerase 1</fullName>
        <ecNumber evidence="8">5.6.2.1</ecNumber>
    </recommendedName>
    <alternativeName>
        <fullName evidence="8">DNA topoisomerase I</fullName>
    </alternativeName>
</protein>
<keyword evidence="13" id="KW-1185">Reference proteome</keyword>
<dbReference type="SMART" id="SM00436">
    <property type="entry name" value="TOP1Bc"/>
    <property type="match status" value="1"/>
</dbReference>
<evidence type="ECO:0000256" key="5">
    <source>
        <dbReference type="ARBA" id="ARBA00023029"/>
    </source>
</evidence>
<dbReference type="GO" id="GO:0006265">
    <property type="term" value="P:DNA topological change"/>
    <property type="evidence" value="ECO:0007669"/>
    <property type="project" value="UniProtKB-UniRule"/>
</dbReference>
<dbReference type="InterPro" id="IPR013497">
    <property type="entry name" value="Topo_IA_cen"/>
</dbReference>
<dbReference type="SUPFAM" id="SSF56712">
    <property type="entry name" value="Prokaryotic type I DNA topoisomerase"/>
    <property type="match status" value="1"/>
</dbReference>
<dbReference type="InterPro" id="IPR006171">
    <property type="entry name" value="TOPRIM_dom"/>
</dbReference>
<dbReference type="PROSITE" id="PS50880">
    <property type="entry name" value="TOPRIM"/>
    <property type="match status" value="1"/>
</dbReference>
<gene>
    <name evidence="8 12" type="primary">topA</name>
    <name evidence="12" type="ORF">AHMF7616_01219</name>
</gene>
<name>A0A369QGF2_9BACT</name>
<reference evidence="12 13" key="1">
    <citation type="submission" date="2018-04" db="EMBL/GenBank/DDBJ databases">
        <title>Adhaeribacter sp. HMF7616 genome sequencing and assembly.</title>
        <authorList>
            <person name="Kang H."/>
            <person name="Kang J."/>
            <person name="Cha I."/>
            <person name="Kim H."/>
            <person name="Joh K."/>
        </authorList>
    </citation>
    <scope>NUCLEOTIDE SEQUENCE [LARGE SCALE GENOMIC DNA]</scope>
    <source>
        <strain evidence="12 13">HMF7616</strain>
    </source>
</reference>
<dbReference type="InterPro" id="IPR025589">
    <property type="entry name" value="Toprim_C_rpt"/>
</dbReference>
<dbReference type="Pfam" id="PF01751">
    <property type="entry name" value="Toprim"/>
    <property type="match status" value="1"/>
</dbReference>
<keyword evidence="4" id="KW-0460">Magnesium</keyword>
<feature type="compositionally biased region" description="Basic and acidic residues" evidence="9">
    <location>
        <begin position="763"/>
        <end position="777"/>
    </location>
</feature>
<dbReference type="SMART" id="SM00493">
    <property type="entry name" value="TOPRIM"/>
    <property type="match status" value="1"/>
</dbReference>
<dbReference type="GO" id="GO:0003917">
    <property type="term" value="F:DNA topoisomerase type I (single strand cut, ATP-independent) activity"/>
    <property type="evidence" value="ECO:0007669"/>
    <property type="project" value="UniProtKB-UniRule"/>
</dbReference>
<evidence type="ECO:0000259" key="10">
    <source>
        <dbReference type="PROSITE" id="PS50880"/>
    </source>
</evidence>
<evidence type="ECO:0000256" key="1">
    <source>
        <dbReference type="ARBA" id="ARBA00000213"/>
    </source>
</evidence>
<dbReference type="PANTHER" id="PTHR42785">
    <property type="entry name" value="DNA TOPOISOMERASE, TYPE IA, CORE"/>
    <property type="match status" value="1"/>
</dbReference>
<feature type="site" description="Interaction with DNA" evidence="8">
    <location>
        <position position="475"/>
    </location>
</feature>
<feature type="active site" description="O-(5'-phospho-DNA)-tyrosine intermediate" evidence="8">
    <location>
        <position position="283"/>
    </location>
</feature>
<dbReference type="Gene3D" id="3.40.50.140">
    <property type="match status" value="1"/>
</dbReference>
<feature type="compositionally biased region" description="Basic residues" evidence="9">
    <location>
        <begin position="785"/>
        <end position="802"/>
    </location>
</feature>
<dbReference type="InterPro" id="IPR003602">
    <property type="entry name" value="Topo_IA_DNA-bd_dom"/>
</dbReference>
<dbReference type="InterPro" id="IPR013825">
    <property type="entry name" value="Topo_IA_cen_sub2"/>
</dbReference>